<evidence type="ECO:0000256" key="10">
    <source>
        <dbReference type="SAM" id="MobiDB-lite"/>
    </source>
</evidence>
<dbReference type="STRING" id="40148.A0A0D9ZA57"/>
<dbReference type="AlphaFoldDB" id="A0A0D9ZA57"/>
<keyword evidence="5 9" id="KW-0560">Oxidoreductase</keyword>
<keyword evidence="6 8" id="KW-0408">Iron</keyword>
<dbReference type="PROSITE" id="PS00086">
    <property type="entry name" value="CYTOCHROME_P450"/>
    <property type="match status" value="1"/>
</dbReference>
<comment type="cofactor">
    <cofactor evidence="1 8">
        <name>heme</name>
        <dbReference type="ChEBI" id="CHEBI:30413"/>
    </cofactor>
</comment>
<keyword evidence="12" id="KW-1185">Reference proteome</keyword>
<dbReference type="PANTHER" id="PTHR47955:SF8">
    <property type="entry name" value="CYTOCHROME P450 71D11-LIKE"/>
    <property type="match status" value="1"/>
</dbReference>
<evidence type="ECO:0000256" key="5">
    <source>
        <dbReference type="ARBA" id="ARBA00023002"/>
    </source>
</evidence>
<organism evidence="11">
    <name type="scientific">Oryza glumipatula</name>
    <dbReference type="NCBI Taxonomy" id="40148"/>
    <lineage>
        <taxon>Eukaryota</taxon>
        <taxon>Viridiplantae</taxon>
        <taxon>Streptophyta</taxon>
        <taxon>Embryophyta</taxon>
        <taxon>Tracheophyta</taxon>
        <taxon>Spermatophyta</taxon>
        <taxon>Magnoliopsida</taxon>
        <taxon>Liliopsida</taxon>
        <taxon>Poales</taxon>
        <taxon>Poaceae</taxon>
        <taxon>BOP clade</taxon>
        <taxon>Oryzoideae</taxon>
        <taxon>Oryzeae</taxon>
        <taxon>Oryzinae</taxon>
        <taxon>Oryza</taxon>
    </lineage>
</organism>
<evidence type="ECO:0000256" key="9">
    <source>
        <dbReference type="RuleBase" id="RU000461"/>
    </source>
</evidence>
<feature type="compositionally biased region" description="Basic and acidic residues" evidence="10">
    <location>
        <begin position="555"/>
        <end position="568"/>
    </location>
</feature>
<comment type="similarity">
    <text evidence="2 9">Belongs to the cytochrome P450 family.</text>
</comment>
<dbReference type="InterPro" id="IPR036396">
    <property type="entry name" value="Cyt_P450_sf"/>
</dbReference>
<sequence length="568" mass="63702">MEVSLPLLIGVVLAFLLLFVLVNVKNSCRSWWPPPEKEKKKLRLPPGPWQLPLVGSLHHVLLSRHADLPHRALRELAGKYGPLMMLRFGAVPTLVVSGAMRETERCNRSLMAIMDDIIREHGDGEEDLLGVLLRLQRNGDVQCPLTTDLITNVVLDMFAAGSETSSTTLEWALTELVRNPHIMEKAQSEVREIFRGENKLTEEMMDKLSYLRLVIRETLRLHLPVPFLLPRQCREPCSVMGYDIPVGTKVLVNAWAIARDNQYWDDPEVFKPERFENNHVDFKGIYFEFIPFGAGRRICPGIALGLANIELMLASLLYHFDWEFLDRDRNDEIDLSETFGITAKRKSKLMVYATQLVGECAPGGAGAVVPISEKISRMVNDSVVRPAIGSRCARRDEFLHVQARGLRQARGRVQLGRPVPIVVASELAQRRAAVGRPSGAAGAFARAIIYSSSASAQQAPTMGRRGSTTDELLSVLLRLQRHGGVQCSLTTDMIATVIMVTPIKQRIKQSVVLTKHFSTWTIYELTTLTEKKITLEIHSTEIFSAGSETAQRHKAQTEVREKFRDKTS</sequence>
<accession>A0A0D9ZA57</accession>
<evidence type="ECO:0000256" key="4">
    <source>
        <dbReference type="ARBA" id="ARBA00022723"/>
    </source>
</evidence>
<reference evidence="11" key="1">
    <citation type="submission" date="2015-04" db="UniProtKB">
        <authorList>
            <consortium name="EnsemblPlants"/>
        </authorList>
    </citation>
    <scope>IDENTIFICATION</scope>
</reference>
<evidence type="ECO:0000256" key="6">
    <source>
        <dbReference type="ARBA" id="ARBA00023004"/>
    </source>
</evidence>
<reference evidence="11" key="2">
    <citation type="submission" date="2018-05" db="EMBL/GenBank/DDBJ databases">
        <title>OgluRS3 (Oryza glumaepatula Reference Sequence Version 3).</title>
        <authorList>
            <person name="Zhang J."/>
            <person name="Kudrna D."/>
            <person name="Lee S."/>
            <person name="Talag J."/>
            <person name="Welchert J."/>
            <person name="Wing R.A."/>
        </authorList>
    </citation>
    <scope>NUCLEOTIDE SEQUENCE [LARGE SCALE GENOMIC DNA]</scope>
</reference>
<keyword evidence="4 8" id="KW-0479">Metal-binding</keyword>
<evidence type="ECO:0000256" key="1">
    <source>
        <dbReference type="ARBA" id="ARBA00001971"/>
    </source>
</evidence>
<evidence type="ECO:0000256" key="8">
    <source>
        <dbReference type="PIRSR" id="PIRSR602403-1"/>
    </source>
</evidence>
<keyword evidence="7 9" id="KW-0503">Monooxygenase</keyword>
<name>A0A0D9ZA57_9ORYZ</name>
<dbReference type="HOGENOM" id="CLU_001570_30_0_1"/>
<dbReference type="Proteomes" id="UP000026961">
    <property type="component" value="Chromosome 3"/>
</dbReference>
<dbReference type="PANTHER" id="PTHR47955">
    <property type="entry name" value="CYTOCHROME P450 FAMILY 71 PROTEIN"/>
    <property type="match status" value="1"/>
</dbReference>
<dbReference type="InterPro" id="IPR017972">
    <property type="entry name" value="Cyt_P450_CS"/>
</dbReference>
<dbReference type="GO" id="GO:0005506">
    <property type="term" value="F:iron ion binding"/>
    <property type="evidence" value="ECO:0007669"/>
    <property type="project" value="InterPro"/>
</dbReference>
<protein>
    <recommendedName>
        <fullName evidence="13">Cytochrome P450</fullName>
    </recommendedName>
</protein>
<dbReference type="EnsemblPlants" id="OGLUM03G25710.1">
    <property type="protein sequence ID" value="OGLUM03G25710.1"/>
    <property type="gene ID" value="OGLUM03G25710"/>
</dbReference>
<feature type="binding site" description="axial binding residue" evidence="8">
    <location>
        <position position="299"/>
    </location>
    <ligand>
        <name>heme</name>
        <dbReference type="ChEBI" id="CHEBI:30413"/>
    </ligand>
    <ligandPart>
        <name>Fe</name>
        <dbReference type="ChEBI" id="CHEBI:18248"/>
    </ligandPart>
</feature>
<evidence type="ECO:0000256" key="2">
    <source>
        <dbReference type="ARBA" id="ARBA00010617"/>
    </source>
</evidence>
<evidence type="ECO:0000256" key="3">
    <source>
        <dbReference type="ARBA" id="ARBA00022617"/>
    </source>
</evidence>
<evidence type="ECO:0008006" key="13">
    <source>
        <dbReference type="Google" id="ProtNLM"/>
    </source>
</evidence>
<dbReference type="InterPro" id="IPR002403">
    <property type="entry name" value="Cyt_P450_E_grp-IV"/>
</dbReference>
<dbReference type="PRINTS" id="PR00465">
    <property type="entry name" value="EP450IV"/>
</dbReference>
<feature type="region of interest" description="Disordered" evidence="10">
    <location>
        <begin position="547"/>
        <end position="568"/>
    </location>
</feature>
<keyword evidence="3 8" id="KW-0349">Heme</keyword>
<dbReference type="SUPFAM" id="SSF48264">
    <property type="entry name" value="Cytochrome P450"/>
    <property type="match status" value="1"/>
</dbReference>
<dbReference type="PRINTS" id="PR00385">
    <property type="entry name" value="P450"/>
</dbReference>
<dbReference type="eggNOG" id="KOG0156">
    <property type="taxonomic scope" value="Eukaryota"/>
</dbReference>
<dbReference type="FunFam" id="1.10.630.10:FF:000126">
    <property type="entry name" value="Predicted protein"/>
    <property type="match status" value="1"/>
</dbReference>
<dbReference type="GO" id="GO:0016705">
    <property type="term" value="F:oxidoreductase activity, acting on paired donors, with incorporation or reduction of molecular oxygen"/>
    <property type="evidence" value="ECO:0007669"/>
    <property type="project" value="InterPro"/>
</dbReference>
<evidence type="ECO:0000313" key="12">
    <source>
        <dbReference type="Proteomes" id="UP000026961"/>
    </source>
</evidence>
<dbReference type="Pfam" id="PF00067">
    <property type="entry name" value="p450"/>
    <property type="match status" value="1"/>
</dbReference>
<dbReference type="InterPro" id="IPR001128">
    <property type="entry name" value="Cyt_P450"/>
</dbReference>
<dbReference type="GO" id="GO:0004497">
    <property type="term" value="F:monooxygenase activity"/>
    <property type="evidence" value="ECO:0007669"/>
    <property type="project" value="UniProtKB-KW"/>
</dbReference>
<dbReference type="Gramene" id="OGLUM03G25710.1">
    <property type="protein sequence ID" value="OGLUM03G25710.1"/>
    <property type="gene ID" value="OGLUM03G25710"/>
</dbReference>
<evidence type="ECO:0000256" key="7">
    <source>
        <dbReference type="ARBA" id="ARBA00023033"/>
    </source>
</evidence>
<dbReference type="Gene3D" id="1.10.630.10">
    <property type="entry name" value="Cytochrome P450"/>
    <property type="match status" value="2"/>
</dbReference>
<evidence type="ECO:0000313" key="11">
    <source>
        <dbReference type="EnsemblPlants" id="OGLUM03G25710.1"/>
    </source>
</evidence>
<proteinExistence type="inferred from homology"/>
<dbReference type="GO" id="GO:0020037">
    <property type="term" value="F:heme binding"/>
    <property type="evidence" value="ECO:0007669"/>
    <property type="project" value="InterPro"/>
</dbReference>